<comment type="caution">
    <text evidence="1">The sequence shown here is derived from an EMBL/GenBank/DDBJ whole genome shotgun (WGS) entry which is preliminary data.</text>
</comment>
<proteinExistence type="predicted"/>
<dbReference type="Proteomes" id="UP001285908">
    <property type="component" value="Unassembled WGS sequence"/>
</dbReference>
<dbReference type="RefSeq" id="XP_062693093.1">
    <property type="nucleotide sequence ID" value="XM_062840159.1"/>
</dbReference>
<reference evidence="1 2" key="1">
    <citation type="journal article" date="2023" name="Mol. Phylogenet. Evol.">
        <title>Genome-scale phylogeny and comparative genomics of the fungal order Sordariales.</title>
        <authorList>
            <person name="Hensen N."/>
            <person name="Bonometti L."/>
            <person name="Westerberg I."/>
            <person name="Brannstrom I.O."/>
            <person name="Guillou S."/>
            <person name="Cros-Aarteil S."/>
            <person name="Calhoun S."/>
            <person name="Haridas S."/>
            <person name="Kuo A."/>
            <person name="Mondo S."/>
            <person name="Pangilinan J."/>
            <person name="Riley R."/>
            <person name="LaButti K."/>
            <person name="Andreopoulos B."/>
            <person name="Lipzen A."/>
            <person name="Chen C."/>
            <person name="Yan M."/>
            <person name="Daum C."/>
            <person name="Ng V."/>
            <person name="Clum A."/>
            <person name="Steindorff A."/>
            <person name="Ohm R.A."/>
            <person name="Martin F."/>
            <person name="Silar P."/>
            <person name="Natvig D.O."/>
            <person name="Lalanne C."/>
            <person name="Gautier V."/>
            <person name="Ament-Velasquez S.L."/>
            <person name="Kruys A."/>
            <person name="Hutchinson M.I."/>
            <person name="Powell A.J."/>
            <person name="Barry K."/>
            <person name="Miller A.N."/>
            <person name="Grigoriev I.V."/>
            <person name="Debuchy R."/>
            <person name="Gladieux P."/>
            <person name="Hiltunen Thoren M."/>
            <person name="Johannesson H."/>
        </authorList>
    </citation>
    <scope>NUCLEOTIDE SEQUENCE [LARGE SCALE GENOMIC DNA]</scope>
    <source>
        <strain evidence="1 2">FGSC 10403</strain>
    </source>
</reference>
<evidence type="ECO:0000313" key="1">
    <source>
        <dbReference type="EMBL" id="KAK3492635.1"/>
    </source>
</evidence>
<organism evidence="1 2">
    <name type="scientific">Neurospora hispaniola</name>
    <dbReference type="NCBI Taxonomy" id="588809"/>
    <lineage>
        <taxon>Eukaryota</taxon>
        <taxon>Fungi</taxon>
        <taxon>Dikarya</taxon>
        <taxon>Ascomycota</taxon>
        <taxon>Pezizomycotina</taxon>
        <taxon>Sordariomycetes</taxon>
        <taxon>Sordariomycetidae</taxon>
        <taxon>Sordariales</taxon>
        <taxon>Sordariaceae</taxon>
        <taxon>Neurospora</taxon>
    </lineage>
</organism>
<dbReference type="AlphaFoldDB" id="A0AAJ0MRM6"/>
<accession>A0AAJ0MRM6</accession>
<protein>
    <submittedName>
        <fullName evidence="1">Uncharacterized protein</fullName>
    </submittedName>
</protein>
<gene>
    <name evidence="1" type="ORF">B0T23DRAFT_428886</name>
</gene>
<keyword evidence="2" id="KW-1185">Reference proteome</keyword>
<dbReference type="EMBL" id="JAULSX010000004">
    <property type="protein sequence ID" value="KAK3492635.1"/>
    <property type="molecule type" value="Genomic_DNA"/>
</dbReference>
<sequence length="69" mass="7750">MSNDYRLFSIICKTAKKRSQGHRITENVFARSAQDSLSRHALEILAKGILLETKKTQEEAAEEKTTGKA</sequence>
<evidence type="ECO:0000313" key="2">
    <source>
        <dbReference type="Proteomes" id="UP001285908"/>
    </source>
</evidence>
<name>A0AAJ0MRM6_9PEZI</name>
<dbReference type="GeneID" id="87877781"/>